<dbReference type="InterPro" id="IPR036138">
    <property type="entry name" value="PBP_dimer_sf"/>
</dbReference>
<dbReference type="GO" id="GO:0071555">
    <property type="term" value="P:cell wall organization"/>
    <property type="evidence" value="ECO:0007669"/>
    <property type="project" value="TreeGrafter"/>
</dbReference>
<sequence>MNLIKKHKIVFLILAVILAMAAVLLAYKLAVLKSPEKIIKQYMACIEEQDYEGMYEMLDQESQDKVTKKAFITRNQNIYEGIGAKNIEITIIEGQEKKDAVQYKTVMDSSAGKIRFPNEAVVHKEQGRYRITWNDGLIFPQLGSEDKVRVQAEKADRGTIYDRSGNVLAGKGTVAAVGLIPGKMSKDKTADLEKMAGLLDMAPADIEKKLNAKWVKPDLLVPIKKLKKINEASSSTVDLENARIQEELLKIPGVTIGDEESRVYPLGEKTAHLIGYVQGISAEELESRKDQGYDQYSVIGKSGLERLYEKRLHGQDGERIAIYNKNGSEKAVVGQRPKKDGEDIKLTIDSRLQAQLYDTYQADKSCSVVLNPKSGEVMALVSTPSYDSNDFVVGMSEKRWKQLNEDPNTPMYNRYKQIWSPGSALKPVVGAIGVGTGKLDPNGDLGHSGKSWQKDSSWGGYKVTTLHEYSGPANLENALIYSDNIYFAKAALKIGADTLTKQLAQAGFGQEIPFALDMTPSQYSNDQKPIEDEIQLADSGYGQGQVLVNPLHLASMYSAFSNQGSMIKPHLEQKEETAYWIENAFDSKAADLIQQDLEKVISDPNGTGHGAQLSKIKLAGKTGTAEIKASKEDTSGTELGWFCVFSPDKTKDNSLLMVTMVEDVKDRGGSGYVVQKSKDILEKFF</sequence>
<dbReference type="InterPro" id="IPR007887">
    <property type="entry name" value="MecA_N"/>
</dbReference>
<comment type="caution">
    <text evidence="7">The sequence shown here is derived from an EMBL/GenBank/DDBJ whole genome shotgun (WGS) entry which is preliminary data.</text>
</comment>
<dbReference type="InterPro" id="IPR050515">
    <property type="entry name" value="Beta-lactam/transpept"/>
</dbReference>
<dbReference type="AlphaFoldDB" id="A0A9J6QSG7"/>
<dbReference type="GO" id="GO:0046677">
    <property type="term" value="P:response to antibiotic"/>
    <property type="evidence" value="ECO:0007669"/>
    <property type="project" value="InterPro"/>
</dbReference>
<dbReference type="PANTHER" id="PTHR30627">
    <property type="entry name" value="PEPTIDOGLYCAN D,D-TRANSPEPTIDASE"/>
    <property type="match status" value="1"/>
</dbReference>
<dbReference type="GO" id="GO:0071972">
    <property type="term" value="F:peptidoglycan L,D-transpeptidase activity"/>
    <property type="evidence" value="ECO:0007669"/>
    <property type="project" value="TreeGrafter"/>
</dbReference>
<comment type="subcellular location">
    <subcellularLocation>
        <location evidence="1">Membrane</location>
    </subcellularLocation>
</comment>
<evidence type="ECO:0000256" key="3">
    <source>
        <dbReference type="ARBA" id="ARBA00023136"/>
    </source>
</evidence>
<dbReference type="Gene3D" id="3.30.1390.30">
    <property type="entry name" value="Penicillin-binding protein 2a, domain 3"/>
    <property type="match status" value="1"/>
</dbReference>
<evidence type="ECO:0000256" key="2">
    <source>
        <dbReference type="ARBA" id="ARBA00007171"/>
    </source>
</evidence>
<comment type="similarity">
    <text evidence="2">Belongs to the transpeptidase family.</text>
</comment>
<dbReference type="GO" id="GO:0005886">
    <property type="term" value="C:plasma membrane"/>
    <property type="evidence" value="ECO:0007669"/>
    <property type="project" value="TreeGrafter"/>
</dbReference>
<dbReference type="Proteomes" id="UP001065549">
    <property type="component" value="Unassembled WGS sequence"/>
</dbReference>
<dbReference type="InterPro" id="IPR005311">
    <property type="entry name" value="PBP_dimer"/>
</dbReference>
<feature type="domain" description="Penicillin-binding protein transpeptidase" evidence="4">
    <location>
        <begin position="366"/>
        <end position="681"/>
    </location>
</feature>
<name>A0A9J6QSG7_9FIRM</name>
<organism evidence="7 8">
    <name type="scientific">Hominibacterium faecale</name>
    <dbReference type="NCBI Taxonomy" id="2839743"/>
    <lineage>
        <taxon>Bacteria</taxon>
        <taxon>Bacillati</taxon>
        <taxon>Bacillota</taxon>
        <taxon>Clostridia</taxon>
        <taxon>Peptostreptococcales</taxon>
        <taxon>Anaerovoracaceae</taxon>
        <taxon>Hominibacterium</taxon>
    </lineage>
</organism>
<evidence type="ECO:0000259" key="6">
    <source>
        <dbReference type="Pfam" id="PF05223"/>
    </source>
</evidence>
<gene>
    <name evidence="7" type="ORF">OBO34_08665</name>
</gene>
<dbReference type="Pfam" id="PF03717">
    <property type="entry name" value="PBP_dimer"/>
    <property type="match status" value="1"/>
</dbReference>
<evidence type="ECO:0000256" key="1">
    <source>
        <dbReference type="ARBA" id="ARBA00004370"/>
    </source>
</evidence>
<dbReference type="InterPro" id="IPR001460">
    <property type="entry name" value="PCN-bd_Tpept"/>
</dbReference>
<reference evidence="7" key="1">
    <citation type="submission" date="2022-09" db="EMBL/GenBank/DDBJ databases">
        <title>Culturomic study of gut microbiota in children with autism spectrum disorder.</title>
        <authorList>
            <person name="Efimov B.A."/>
            <person name="Chaplin A.V."/>
            <person name="Sokolova S.R."/>
            <person name="Pikina A.P."/>
            <person name="Korzhanova M."/>
            <person name="Belova V."/>
            <person name="Korostin D."/>
        </authorList>
    </citation>
    <scope>NUCLEOTIDE SEQUENCE</scope>
    <source>
        <strain evidence="7">ASD5510</strain>
    </source>
</reference>
<keyword evidence="8" id="KW-1185">Reference proteome</keyword>
<dbReference type="Gene3D" id="3.40.710.10">
    <property type="entry name" value="DD-peptidase/beta-lactamase superfamily"/>
    <property type="match status" value="1"/>
</dbReference>
<dbReference type="RefSeq" id="WP_148396519.1">
    <property type="nucleotide sequence ID" value="NZ_JAOSHN010000003.1"/>
</dbReference>
<feature type="domain" description="NTF2-like N-terminal transpeptidase" evidence="6">
    <location>
        <begin position="34"/>
        <end position="145"/>
    </location>
</feature>
<feature type="domain" description="Penicillin-binding protein dimerisation" evidence="5">
    <location>
        <begin position="153"/>
        <end position="329"/>
    </location>
</feature>
<dbReference type="Gene3D" id="3.10.450.100">
    <property type="entry name" value="NTF2-like, domain 1"/>
    <property type="match status" value="1"/>
</dbReference>
<dbReference type="Pfam" id="PF05223">
    <property type="entry name" value="MecA_N"/>
    <property type="match status" value="1"/>
</dbReference>
<dbReference type="SUPFAM" id="SSF56601">
    <property type="entry name" value="beta-lactamase/transpeptidase-like"/>
    <property type="match status" value="1"/>
</dbReference>
<proteinExistence type="inferred from homology"/>
<dbReference type="InterPro" id="IPR032710">
    <property type="entry name" value="NTF2-like_dom_sf"/>
</dbReference>
<dbReference type="SUPFAM" id="SSF54427">
    <property type="entry name" value="NTF2-like"/>
    <property type="match status" value="1"/>
</dbReference>
<dbReference type="Gene3D" id="3.90.1310.10">
    <property type="entry name" value="Penicillin-binding protein 2a (Domain 2)"/>
    <property type="match status" value="1"/>
</dbReference>
<dbReference type="Pfam" id="PF00905">
    <property type="entry name" value="Transpeptidase"/>
    <property type="match status" value="1"/>
</dbReference>
<accession>A0A9J6QSG7</accession>
<protein>
    <submittedName>
        <fullName evidence="7">Penicillin-binding transpeptidase domain-containing protein</fullName>
    </submittedName>
</protein>
<dbReference type="SUPFAM" id="SSF56519">
    <property type="entry name" value="Penicillin binding protein dimerisation domain"/>
    <property type="match status" value="1"/>
</dbReference>
<dbReference type="InterPro" id="IPR012338">
    <property type="entry name" value="Beta-lactam/transpept-like"/>
</dbReference>
<evidence type="ECO:0000259" key="4">
    <source>
        <dbReference type="Pfam" id="PF00905"/>
    </source>
</evidence>
<evidence type="ECO:0000313" key="7">
    <source>
        <dbReference type="EMBL" id="MCU7378428.1"/>
    </source>
</evidence>
<dbReference type="EMBL" id="JAOSHN010000003">
    <property type="protein sequence ID" value="MCU7378428.1"/>
    <property type="molecule type" value="Genomic_DNA"/>
</dbReference>
<keyword evidence="3" id="KW-0472">Membrane</keyword>
<dbReference type="GO" id="GO:0008658">
    <property type="term" value="F:penicillin binding"/>
    <property type="evidence" value="ECO:0007669"/>
    <property type="project" value="InterPro"/>
</dbReference>
<evidence type="ECO:0000313" key="8">
    <source>
        <dbReference type="Proteomes" id="UP001065549"/>
    </source>
</evidence>
<dbReference type="PANTHER" id="PTHR30627:SF25">
    <property type="entry name" value="PENICILLIN-BINDING PROTEIN 3"/>
    <property type="match status" value="1"/>
</dbReference>
<evidence type="ECO:0000259" key="5">
    <source>
        <dbReference type="Pfam" id="PF03717"/>
    </source>
</evidence>